<dbReference type="OMA" id="FREERTY"/>
<evidence type="ECO:0000256" key="4">
    <source>
        <dbReference type="ARBA" id="ARBA00022723"/>
    </source>
</evidence>
<dbReference type="STRING" id="158441.A0A226DHD0"/>
<comment type="cofactor">
    <cofactor evidence="8">
        <name>Zn(2+)</name>
        <dbReference type="ChEBI" id="CHEBI:29105"/>
    </cofactor>
</comment>
<evidence type="ECO:0000256" key="7">
    <source>
        <dbReference type="ARBA" id="ARBA00048348"/>
    </source>
</evidence>
<evidence type="ECO:0000256" key="1">
    <source>
        <dbReference type="ARBA" id="ARBA00002904"/>
    </source>
</evidence>
<evidence type="ECO:0000256" key="6">
    <source>
        <dbReference type="ARBA" id="ARBA00023239"/>
    </source>
</evidence>
<evidence type="ECO:0000256" key="2">
    <source>
        <dbReference type="ARBA" id="ARBA00010718"/>
    </source>
</evidence>
<organism evidence="10 11">
    <name type="scientific">Folsomia candida</name>
    <name type="common">Springtail</name>
    <dbReference type="NCBI Taxonomy" id="158441"/>
    <lineage>
        <taxon>Eukaryota</taxon>
        <taxon>Metazoa</taxon>
        <taxon>Ecdysozoa</taxon>
        <taxon>Arthropoda</taxon>
        <taxon>Hexapoda</taxon>
        <taxon>Collembola</taxon>
        <taxon>Entomobryomorpha</taxon>
        <taxon>Isotomoidea</taxon>
        <taxon>Isotomidae</taxon>
        <taxon>Proisotominae</taxon>
        <taxon>Folsomia</taxon>
    </lineage>
</organism>
<gene>
    <name evidence="10" type="ORF">Fcan01_20653</name>
</gene>
<dbReference type="Proteomes" id="UP000198287">
    <property type="component" value="Unassembled WGS sequence"/>
</dbReference>
<comment type="catalytic activity">
    <reaction evidence="7 8">
        <text>hydrogencarbonate + H(+) = CO2 + H2O</text>
        <dbReference type="Rhea" id="RHEA:10748"/>
        <dbReference type="ChEBI" id="CHEBI:15377"/>
        <dbReference type="ChEBI" id="CHEBI:15378"/>
        <dbReference type="ChEBI" id="CHEBI:16526"/>
        <dbReference type="ChEBI" id="CHEBI:17544"/>
        <dbReference type="EC" id="4.2.1.1"/>
    </reaction>
</comment>
<dbReference type="PANTHER" id="PTHR18952:SF265">
    <property type="entry name" value="CARBONIC ANHYDRASE"/>
    <property type="match status" value="1"/>
</dbReference>
<evidence type="ECO:0000259" key="9">
    <source>
        <dbReference type="PROSITE" id="PS51144"/>
    </source>
</evidence>
<keyword evidence="8" id="KW-0732">Signal</keyword>
<feature type="domain" description="Alpha-carbonic anhydrase" evidence="9">
    <location>
        <begin position="30"/>
        <end position="290"/>
    </location>
</feature>
<dbReference type="AlphaFoldDB" id="A0A226DHD0"/>
<comment type="caution">
    <text evidence="10">The sequence shown here is derived from an EMBL/GenBank/DDBJ whole genome shotgun (WGS) entry which is preliminary data.</text>
</comment>
<dbReference type="OrthoDB" id="429145at2759"/>
<keyword evidence="5 8" id="KW-0862">Zinc</keyword>
<feature type="signal peptide" evidence="8">
    <location>
        <begin position="1"/>
        <end position="22"/>
    </location>
</feature>
<dbReference type="InterPro" id="IPR023561">
    <property type="entry name" value="Carbonic_anhydrase_a-class"/>
</dbReference>
<accession>A0A226DHD0</accession>
<reference evidence="10 11" key="1">
    <citation type="submission" date="2015-12" db="EMBL/GenBank/DDBJ databases">
        <title>The genome of Folsomia candida.</title>
        <authorList>
            <person name="Faddeeva A."/>
            <person name="Derks M.F."/>
            <person name="Anvar Y."/>
            <person name="Smit S."/>
            <person name="Van Straalen N."/>
            <person name="Roelofs D."/>
        </authorList>
    </citation>
    <scope>NUCLEOTIDE SEQUENCE [LARGE SCALE GENOMIC DNA]</scope>
    <source>
        <strain evidence="10 11">VU population</strain>
        <tissue evidence="10">Whole body</tissue>
    </source>
</reference>
<evidence type="ECO:0000256" key="5">
    <source>
        <dbReference type="ARBA" id="ARBA00022833"/>
    </source>
</evidence>
<dbReference type="CDD" id="cd00326">
    <property type="entry name" value="alpha_CA"/>
    <property type="match status" value="1"/>
</dbReference>
<dbReference type="InterPro" id="IPR001148">
    <property type="entry name" value="CA_dom"/>
</dbReference>
<evidence type="ECO:0000313" key="10">
    <source>
        <dbReference type="EMBL" id="OXA44540.1"/>
    </source>
</evidence>
<dbReference type="InterPro" id="IPR018338">
    <property type="entry name" value="Carbonic_anhydrase_a-class_CS"/>
</dbReference>
<name>A0A226DHD0_FOLCA</name>
<protein>
    <recommendedName>
        <fullName evidence="3 8">Carbonic anhydrase</fullName>
        <ecNumber evidence="3 8">4.2.1.1</ecNumber>
    </recommendedName>
</protein>
<dbReference type="GO" id="GO:0004089">
    <property type="term" value="F:carbonate dehydratase activity"/>
    <property type="evidence" value="ECO:0007669"/>
    <property type="project" value="UniProtKB-UniRule"/>
</dbReference>
<dbReference type="Pfam" id="PF00194">
    <property type="entry name" value="Carb_anhydrase"/>
    <property type="match status" value="1"/>
</dbReference>
<dbReference type="PROSITE" id="PS00162">
    <property type="entry name" value="ALPHA_CA_1"/>
    <property type="match status" value="1"/>
</dbReference>
<evidence type="ECO:0000256" key="8">
    <source>
        <dbReference type="RuleBase" id="RU367011"/>
    </source>
</evidence>
<feature type="chain" id="PRO_5025093647" description="Carbonic anhydrase" evidence="8">
    <location>
        <begin position="23"/>
        <end position="293"/>
    </location>
</feature>
<dbReference type="PANTHER" id="PTHR18952">
    <property type="entry name" value="CARBONIC ANHYDRASE"/>
    <property type="match status" value="1"/>
</dbReference>
<proteinExistence type="inferred from homology"/>
<dbReference type="InterPro" id="IPR036398">
    <property type="entry name" value="CA_dom_sf"/>
</dbReference>
<sequence>MKLFKFISLTILVTCFTCFTQGADDHDEAGDFCYVSEECGPESEKWGGACKTGSMQSPINFIRRPGQISTPVHLDFNDMYASEDYWIRNNGHTVQVNLNEDPTSAGEMTGYGFDRPYIFAQIHFHWGEDDSTGSEHTLNGAAFPLEVHLVHYDSQYPSFSAAAQSGDPKGLAVLGLWLAPGTEEDINESFDTIAANLPILYQPNESHIPIPLDLHWMLPDKRETFFRYMGSLTTPNCSEVVEWTVMETPIYVKPSEIERFRQVLNHEERLMRLNYRPVQEIGNRQVEYLVRDW</sequence>
<evidence type="ECO:0000313" key="11">
    <source>
        <dbReference type="Proteomes" id="UP000198287"/>
    </source>
</evidence>
<dbReference type="EMBL" id="LNIX01000019">
    <property type="protein sequence ID" value="OXA44540.1"/>
    <property type="molecule type" value="Genomic_DNA"/>
</dbReference>
<keyword evidence="6 8" id="KW-0456">Lyase</keyword>
<dbReference type="Gene3D" id="3.10.200.10">
    <property type="entry name" value="Alpha carbonic anhydrase"/>
    <property type="match status" value="1"/>
</dbReference>
<keyword evidence="11" id="KW-1185">Reference proteome</keyword>
<comment type="similarity">
    <text evidence="2 8">Belongs to the alpha-carbonic anhydrase family.</text>
</comment>
<evidence type="ECO:0000256" key="3">
    <source>
        <dbReference type="ARBA" id="ARBA00012925"/>
    </source>
</evidence>
<dbReference type="PROSITE" id="PS51144">
    <property type="entry name" value="ALPHA_CA_2"/>
    <property type="match status" value="1"/>
</dbReference>
<dbReference type="SMART" id="SM01057">
    <property type="entry name" value="Carb_anhydrase"/>
    <property type="match status" value="1"/>
</dbReference>
<dbReference type="GO" id="GO:0008270">
    <property type="term" value="F:zinc ion binding"/>
    <property type="evidence" value="ECO:0007669"/>
    <property type="project" value="UniProtKB-UniRule"/>
</dbReference>
<comment type="function">
    <text evidence="1 8">Reversible hydration of carbon dioxide.</text>
</comment>
<keyword evidence="4 8" id="KW-0479">Metal-binding</keyword>
<dbReference type="EC" id="4.2.1.1" evidence="3 8"/>
<dbReference type="SUPFAM" id="SSF51069">
    <property type="entry name" value="Carbonic anhydrase"/>
    <property type="match status" value="1"/>
</dbReference>